<comment type="caution">
    <text evidence="1">The sequence shown here is derived from an EMBL/GenBank/DDBJ whole genome shotgun (WGS) entry which is preliminary data.</text>
</comment>
<reference evidence="1" key="1">
    <citation type="submission" date="2022-07" db="EMBL/GenBank/DDBJ databases">
        <title>Phylogenomic reconstructions and comparative analyses of Kickxellomycotina fungi.</title>
        <authorList>
            <person name="Reynolds N.K."/>
            <person name="Stajich J.E."/>
            <person name="Barry K."/>
            <person name="Grigoriev I.V."/>
            <person name="Crous P."/>
            <person name="Smith M.E."/>
        </authorList>
    </citation>
    <scope>NUCLEOTIDE SEQUENCE</scope>
    <source>
        <strain evidence="1">Benny 63K</strain>
    </source>
</reference>
<sequence length="187" mass="19839">MAASPQDAAERAVVSKDTEIVEMAAAPEATAMAESEAIEAAAAGGSVPKRMPRRRKTKEEATAKDPLVGPKKRKTLRECKSSSNADSNVTATNPANPANFPGSLVVLTTGLTGAQLKKVHRAASQAATPTAKGLPQVTVHTDLQPSTQYTHLLTLVGRDGRTMRTFKYLYALASGAHVLRFDWLVDS</sequence>
<dbReference type="Proteomes" id="UP001150581">
    <property type="component" value="Unassembled WGS sequence"/>
</dbReference>
<evidence type="ECO:0000313" key="1">
    <source>
        <dbReference type="EMBL" id="KAJ1885136.1"/>
    </source>
</evidence>
<organism evidence="1 2">
    <name type="scientific">Kickxella alabastrina</name>
    <dbReference type="NCBI Taxonomy" id="61397"/>
    <lineage>
        <taxon>Eukaryota</taxon>
        <taxon>Fungi</taxon>
        <taxon>Fungi incertae sedis</taxon>
        <taxon>Zoopagomycota</taxon>
        <taxon>Kickxellomycotina</taxon>
        <taxon>Kickxellomycetes</taxon>
        <taxon>Kickxellales</taxon>
        <taxon>Kickxellaceae</taxon>
        <taxon>Kickxella</taxon>
    </lineage>
</organism>
<evidence type="ECO:0000313" key="2">
    <source>
        <dbReference type="Proteomes" id="UP001150581"/>
    </source>
</evidence>
<protein>
    <submittedName>
        <fullName evidence="1">Uncharacterized protein</fullName>
    </submittedName>
</protein>
<name>A0ACC1I1P3_9FUNG</name>
<proteinExistence type="predicted"/>
<dbReference type="EMBL" id="JANBPG010002624">
    <property type="protein sequence ID" value="KAJ1885136.1"/>
    <property type="molecule type" value="Genomic_DNA"/>
</dbReference>
<gene>
    <name evidence="1" type="ORF">LPJ66_010273</name>
</gene>
<keyword evidence="2" id="KW-1185">Reference proteome</keyword>
<accession>A0ACC1I1P3</accession>
<feature type="non-terminal residue" evidence="1">
    <location>
        <position position="187"/>
    </location>
</feature>